<evidence type="ECO:0000256" key="1">
    <source>
        <dbReference type="ARBA" id="ARBA00004370"/>
    </source>
</evidence>
<protein>
    <submittedName>
        <fullName evidence="7">Processive 1,2-diacylglycerol beta-glucosyltransferase</fullName>
    </submittedName>
</protein>
<evidence type="ECO:0000256" key="3">
    <source>
        <dbReference type="ARBA" id="ARBA00022676"/>
    </source>
</evidence>
<feature type="domain" description="Glycosyl transferase family 28 C-terminal" evidence="5">
    <location>
        <begin position="208"/>
        <end position="302"/>
    </location>
</feature>
<keyword evidence="4 7" id="KW-0808">Transferase</keyword>
<dbReference type="OrthoDB" id="9815663at2"/>
<dbReference type="Gene3D" id="3.40.50.2000">
    <property type="entry name" value="Glycogen Phosphorylase B"/>
    <property type="match status" value="1"/>
</dbReference>
<accession>A0A1G9MLT6</accession>
<dbReference type="Pfam" id="PF06925">
    <property type="entry name" value="MGDG_synth"/>
    <property type="match status" value="1"/>
</dbReference>
<evidence type="ECO:0000313" key="8">
    <source>
        <dbReference type="Proteomes" id="UP000214880"/>
    </source>
</evidence>
<dbReference type="InterPro" id="IPR007235">
    <property type="entry name" value="Glyco_trans_28_C"/>
</dbReference>
<dbReference type="Pfam" id="PF04101">
    <property type="entry name" value="Glyco_tran_28_C"/>
    <property type="match status" value="1"/>
</dbReference>
<dbReference type="GO" id="GO:0009247">
    <property type="term" value="P:glycolipid biosynthetic process"/>
    <property type="evidence" value="ECO:0007669"/>
    <property type="project" value="InterPro"/>
</dbReference>
<evidence type="ECO:0000313" key="7">
    <source>
        <dbReference type="EMBL" id="SDL75094.1"/>
    </source>
</evidence>
<proteinExistence type="inferred from homology"/>
<dbReference type="SUPFAM" id="SSF53756">
    <property type="entry name" value="UDP-Glycosyltransferase/glycogen phosphorylase"/>
    <property type="match status" value="1"/>
</dbReference>
<comment type="similarity">
    <text evidence="2">Belongs to the glycosyltransferase 28 family.</text>
</comment>
<evidence type="ECO:0000256" key="4">
    <source>
        <dbReference type="ARBA" id="ARBA00022679"/>
    </source>
</evidence>
<keyword evidence="3" id="KW-0328">Glycosyltransferase</keyword>
<dbReference type="RefSeq" id="WP_092068380.1">
    <property type="nucleotide sequence ID" value="NZ_FNHB01000001.1"/>
</dbReference>
<organism evidence="7 8">
    <name type="scientific">Dendrosporobacter quercicolus</name>
    <dbReference type="NCBI Taxonomy" id="146817"/>
    <lineage>
        <taxon>Bacteria</taxon>
        <taxon>Bacillati</taxon>
        <taxon>Bacillota</taxon>
        <taxon>Negativicutes</taxon>
        <taxon>Selenomonadales</taxon>
        <taxon>Sporomusaceae</taxon>
        <taxon>Dendrosporobacter</taxon>
    </lineage>
</organism>
<reference evidence="7 8" key="1">
    <citation type="submission" date="2016-10" db="EMBL/GenBank/DDBJ databases">
        <authorList>
            <person name="de Groot N.N."/>
        </authorList>
    </citation>
    <scope>NUCLEOTIDE SEQUENCE [LARGE SCALE GENOMIC DNA]</scope>
    <source>
        <strain evidence="7 8">DSM 1736</strain>
    </source>
</reference>
<dbReference type="PANTHER" id="PTHR43025:SF3">
    <property type="entry name" value="MONOGALACTOSYLDIACYLGLYCEROL SYNTHASE 1, CHLOROPLASTIC"/>
    <property type="match status" value="1"/>
</dbReference>
<dbReference type="InterPro" id="IPR009695">
    <property type="entry name" value="Diacylglyc_glucosyltr_N"/>
</dbReference>
<dbReference type="EMBL" id="FNHB01000001">
    <property type="protein sequence ID" value="SDL75094.1"/>
    <property type="molecule type" value="Genomic_DNA"/>
</dbReference>
<gene>
    <name evidence="7" type="ORF">SAMN04488502_101727</name>
</gene>
<evidence type="ECO:0000259" key="5">
    <source>
        <dbReference type="Pfam" id="PF04101"/>
    </source>
</evidence>
<dbReference type="GO" id="GO:0016020">
    <property type="term" value="C:membrane"/>
    <property type="evidence" value="ECO:0007669"/>
    <property type="project" value="UniProtKB-SubCell"/>
</dbReference>
<dbReference type="GO" id="GO:0016758">
    <property type="term" value="F:hexosyltransferase activity"/>
    <property type="evidence" value="ECO:0007669"/>
    <property type="project" value="InterPro"/>
</dbReference>
<name>A0A1G9MLT6_9FIRM</name>
<dbReference type="STRING" id="146817.SAMN04488502_101727"/>
<keyword evidence="8" id="KW-1185">Reference proteome</keyword>
<dbReference type="PANTHER" id="PTHR43025">
    <property type="entry name" value="MONOGALACTOSYLDIACYLGLYCEROL SYNTHASE"/>
    <property type="match status" value="1"/>
</dbReference>
<dbReference type="InterPro" id="IPR050519">
    <property type="entry name" value="Glycosyltransf_28_UgtP"/>
</dbReference>
<comment type="subcellular location">
    <subcellularLocation>
        <location evidence="1">Membrane</location>
    </subcellularLocation>
</comment>
<dbReference type="AlphaFoldDB" id="A0A1G9MLT6"/>
<dbReference type="Proteomes" id="UP000214880">
    <property type="component" value="Unassembled WGS sequence"/>
</dbReference>
<evidence type="ECO:0000256" key="2">
    <source>
        <dbReference type="ARBA" id="ARBA00006962"/>
    </source>
</evidence>
<evidence type="ECO:0000259" key="6">
    <source>
        <dbReference type="Pfam" id="PF06925"/>
    </source>
</evidence>
<feature type="domain" description="Diacylglycerol glucosyltransferase N-terminal" evidence="6">
    <location>
        <begin position="18"/>
        <end position="183"/>
    </location>
</feature>
<sequence length="378" mass="41255">MAKPAKVLFISAPVGAGHVRAAAAINQALNKLRPDTATSIVNVFDFFSQFWGQALLKAYLQCLRFFPGSYGKMYGWGNTSRLALWGREAVSAFFAGRMLHYIELTSPALIVCTHATPAGLVAYLKKHHKINIPAIAVVTDFVVHRLWIYPEIDCYFVANEELLAELERFHITPAQSHVAGIPIDSAFSQPPARDQLMGRLGLCAAKKTILMMGGGAGILPMQEIALALNRLAAAIQVIVVTGQNDKLHKDLENIKPKLTFDLKITGFVDNVAELMAVADVLISKPGGMTAAEALSSRLPLIIYRPIPGQEEGNSKFLLARRVAMRAESVEDLLALLHELFTDGNDTLAVMRKNTVRIARPEAAREIAATITARYLSGD</sequence>